<dbReference type="PROSITE" id="PS51379">
    <property type="entry name" value="4FE4S_FER_2"/>
    <property type="match status" value="2"/>
</dbReference>
<evidence type="ECO:0000256" key="3">
    <source>
        <dbReference type="ARBA" id="ARBA00022723"/>
    </source>
</evidence>
<evidence type="ECO:0000256" key="1">
    <source>
        <dbReference type="ARBA" id="ARBA00022448"/>
    </source>
</evidence>
<evidence type="ECO:0000256" key="5">
    <source>
        <dbReference type="ARBA" id="ARBA00023004"/>
    </source>
</evidence>
<dbReference type="InterPro" id="IPR017900">
    <property type="entry name" value="4Fe4S_Fe_S_CS"/>
</dbReference>
<dbReference type="Pfam" id="PF13247">
    <property type="entry name" value="Fer4_11"/>
    <property type="match status" value="1"/>
</dbReference>
<evidence type="ECO:0000256" key="2">
    <source>
        <dbReference type="ARBA" id="ARBA00022485"/>
    </source>
</evidence>
<evidence type="ECO:0000256" key="4">
    <source>
        <dbReference type="ARBA" id="ARBA00022982"/>
    </source>
</evidence>
<gene>
    <name evidence="8" type="ordered locus">Sdel_1198</name>
</gene>
<dbReference type="PANTHER" id="PTHR42859:SF10">
    <property type="entry name" value="DIMETHYLSULFOXIDE REDUCTASE CHAIN B"/>
    <property type="match status" value="1"/>
</dbReference>
<dbReference type="GO" id="GO:0051539">
    <property type="term" value="F:4 iron, 4 sulfur cluster binding"/>
    <property type="evidence" value="ECO:0007669"/>
    <property type="project" value="UniProtKB-KW"/>
</dbReference>
<dbReference type="Gene3D" id="3.30.70.20">
    <property type="match status" value="2"/>
</dbReference>
<sequence>MRHQFIITQTDACIGCLSCELACAAAHANISFEEAYTTSLPLLSRNRVIQSYGKMAPLQCMHCETPSCLAICPHGVISLEEGFIKLDETACVGCGCCALACPYGAISMVKEDERVYALKCNLCFERDNNPACVEHCPTHALSLMDYAHVEGFHA</sequence>
<reference evidence="9" key="1">
    <citation type="submission" date="2009-11" db="EMBL/GenBank/DDBJ databases">
        <title>The complete genome of Sulfurospirillum deleyianum DSM 6946.</title>
        <authorList>
            <consortium name="US DOE Joint Genome Institute (JGI-PGF)"/>
            <person name="Lucas S."/>
            <person name="Copeland A."/>
            <person name="Lapidus A."/>
            <person name="Glavina del Rio T."/>
            <person name="Dalin E."/>
            <person name="Tice H."/>
            <person name="Bruce D."/>
            <person name="Goodwin L."/>
            <person name="Pitluck S."/>
            <person name="Kyrpides N."/>
            <person name="Mavromatis K."/>
            <person name="Ivanova N."/>
            <person name="Ovchinnikova G."/>
            <person name="Munk A.C."/>
            <person name="Lu M."/>
            <person name="Brettin T."/>
            <person name="Detter J.C."/>
            <person name="Han C."/>
            <person name="Tapia R."/>
            <person name="Larimer F."/>
            <person name="Land M."/>
            <person name="Hauser L."/>
            <person name="Markowitz V."/>
            <person name="Cheng J.F."/>
            <person name="Hugenholtz P."/>
            <person name="Woyke T."/>
            <person name="Wu D."/>
            <person name="Aumann P."/>
            <person name="Schneider S."/>
            <person name="Lang E."/>
            <person name="Spring S."/>
            <person name="Klenk H.P."/>
            <person name="Eisen J.A."/>
        </authorList>
    </citation>
    <scope>NUCLEOTIDE SEQUENCE [LARGE SCALE GENOMIC DNA]</scope>
    <source>
        <strain evidence="9">ATCC 51133 / DSM 6946 / 5175</strain>
    </source>
</reference>
<dbReference type="RefSeq" id="WP_012856978.1">
    <property type="nucleotide sequence ID" value="NC_013512.1"/>
</dbReference>
<dbReference type="HOGENOM" id="CLU_043374_3_0_7"/>
<feature type="domain" description="4Fe-4S ferredoxin-type" evidence="7">
    <location>
        <begin position="82"/>
        <end position="111"/>
    </location>
</feature>
<dbReference type="EMBL" id="CP001816">
    <property type="protein sequence ID" value="ACZ12221.1"/>
    <property type="molecule type" value="Genomic_DNA"/>
</dbReference>
<reference evidence="8 9" key="2">
    <citation type="journal article" date="2010" name="Stand. Genomic Sci.">
        <title>Complete genome sequence of Sulfurospirillum deleyianum type strain (5175).</title>
        <authorList>
            <person name="Sikorski J."/>
            <person name="Lapidus A."/>
            <person name="Copeland A."/>
            <person name="Glavina Del Rio T."/>
            <person name="Nolan M."/>
            <person name="Lucas S."/>
            <person name="Chen F."/>
            <person name="Tice H."/>
            <person name="Cheng J.F."/>
            <person name="Saunders E."/>
            <person name="Bruce D."/>
            <person name="Goodwin L."/>
            <person name="Pitluck S."/>
            <person name="Ovchinnikova G."/>
            <person name="Pati A."/>
            <person name="Ivanova N."/>
            <person name="Mavromatis K."/>
            <person name="Chen A."/>
            <person name="Palaniappan K."/>
            <person name="Chain P."/>
            <person name="Land M."/>
            <person name="Hauser L."/>
            <person name="Chang Y.J."/>
            <person name="Jeffries C.D."/>
            <person name="Brettin T."/>
            <person name="Detter J.C."/>
            <person name="Han C."/>
            <person name="Rohde M."/>
            <person name="Lang E."/>
            <person name="Spring S."/>
            <person name="Goker M."/>
            <person name="Bristow J."/>
            <person name="Eisen J.A."/>
            <person name="Markowitz V."/>
            <person name="Hugenholtz P."/>
            <person name="Kyrpides N.C."/>
            <person name="Klenk H.P."/>
        </authorList>
    </citation>
    <scope>NUCLEOTIDE SEQUENCE [LARGE SCALE GENOMIC DNA]</scope>
    <source>
        <strain evidence="9">ATCC 51133 / DSM 6946 / 5175</strain>
    </source>
</reference>
<proteinExistence type="predicted"/>
<dbReference type="PROSITE" id="PS00198">
    <property type="entry name" value="4FE4S_FER_1"/>
    <property type="match status" value="1"/>
</dbReference>
<keyword evidence="2" id="KW-0004">4Fe-4S</keyword>
<dbReference type="STRING" id="525898.Sdel_1198"/>
<dbReference type="AlphaFoldDB" id="D1B2A1"/>
<feature type="domain" description="4Fe-4S ferredoxin-type" evidence="7">
    <location>
        <begin position="3"/>
        <end position="35"/>
    </location>
</feature>
<keyword evidence="3" id="KW-0479">Metal-binding</keyword>
<keyword evidence="9" id="KW-1185">Reference proteome</keyword>
<evidence type="ECO:0000256" key="6">
    <source>
        <dbReference type="ARBA" id="ARBA00023014"/>
    </source>
</evidence>
<dbReference type="eggNOG" id="COG1142">
    <property type="taxonomic scope" value="Bacteria"/>
</dbReference>
<evidence type="ECO:0000259" key="7">
    <source>
        <dbReference type="PROSITE" id="PS51379"/>
    </source>
</evidence>
<keyword evidence="1" id="KW-0813">Transport</keyword>
<dbReference type="GO" id="GO:0046872">
    <property type="term" value="F:metal ion binding"/>
    <property type="evidence" value="ECO:0007669"/>
    <property type="project" value="UniProtKB-KW"/>
</dbReference>
<name>D1B2A1_SULD5</name>
<dbReference type="InterPro" id="IPR017896">
    <property type="entry name" value="4Fe4S_Fe-S-bd"/>
</dbReference>
<keyword evidence="5" id="KW-0408">Iron</keyword>
<dbReference type="KEGG" id="sdl:Sdel_1198"/>
<evidence type="ECO:0000313" key="8">
    <source>
        <dbReference type="EMBL" id="ACZ12221.1"/>
    </source>
</evidence>
<organism evidence="8 9">
    <name type="scientific">Sulfurospirillum deleyianum (strain ATCC 51133 / DSM 6946 / 5175)</name>
    <dbReference type="NCBI Taxonomy" id="525898"/>
    <lineage>
        <taxon>Bacteria</taxon>
        <taxon>Pseudomonadati</taxon>
        <taxon>Campylobacterota</taxon>
        <taxon>Epsilonproteobacteria</taxon>
        <taxon>Campylobacterales</taxon>
        <taxon>Sulfurospirillaceae</taxon>
        <taxon>Sulfurospirillum</taxon>
    </lineage>
</organism>
<accession>D1B2A1</accession>
<dbReference type="SUPFAM" id="SSF54862">
    <property type="entry name" value="4Fe-4S ferredoxins"/>
    <property type="match status" value="1"/>
</dbReference>
<protein>
    <submittedName>
        <fullName evidence="8">4Fe-4S ferredoxin iron-sulfur binding domain protein</fullName>
    </submittedName>
</protein>
<dbReference type="OrthoDB" id="9789030at2"/>
<dbReference type="CDD" id="cd10554">
    <property type="entry name" value="HycB_like"/>
    <property type="match status" value="1"/>
</dbReference>
<dbReference type="PANTHER" id="PTHR42859">
    <property type="entry name" value="OXIDOREDUCTASE"/>
    <property type="match status" value="1"/>
</dbReference>
<dbReference type="InterPro" id="IPR050294">
    <property type="entry name" value="RnfB_subfamily"/>
</dbReference>
<evidence type="ECO:0000313" key="9">
    <source>
        <dbReference type="Proteomes" id="UP000002222"/>
    </source>
</evidence>
<keyword evidence="4" id="KW-0249">Electron transport</keyword>
<dbReference type="Proteomes" id="UP000002222">
    <property type="component" value="Chromosome"/>
</dbReference>
<keyword evidence="6" id="KW-0411">Iron-sulfur</keyword>